<sequence length="189" mass="21438">MISLAVLGSTKGTDLQTIIDAIESGELDAKIEIVISDKNDAHILERARKHNILAVYIEKFKQESRKDYDKKILNEMYNKKIDLILLIGWMRILSPTFVRNYHKKILNVHPSLLPKFSGGMDTNVHEEILKAGETETGCTIHYVDEGVDTGEIILQKKCSVDLDETVESLKNKVQKLEGKAFVEVIKLFL</sequence>
<dbReference type="InterPro" id="IPR036477">
    <property type="entry name" value="Formyl_transf_N_sf"/>
</dbReference>
<proteinExistence type="inferred from homology"/>
<feature type="binding site" evidence="6">
    <location>
        <position position="65"/>
    </location>
    <ligand>
        <name>(6R)-10-formyltetrahydrofolate</name>
        <dbReference type="ChEBI" id="CHEBI:195366"/>
    </ligand>
</feature>
<comment type="caution">
    <text evidence="8">The sequence shown here is derived from an EMBL/GenBank/DDBJ whole genome shotgun (WGS) entry which is preliminary data.</text>
</comment>
<comment type="pathway">
    <text evidence="1 6">Purine metabolism; IMP biosynthesis via de novo pathway; N(2)-formyl-N(1)-(5-phospho-D-ribosyl)glycinamide from N(1)-(5-phospho-D-ribosyl)glycinamide (10-formyl THF route): step 1/1.</text>
</comment>
<evidence type="ECO:0000313" key="9">
    <source>
        <dbReference type="Proteomes" id="UP000228568"/>
    </source>
</evidence>
<dbReference type="PANTHER" id="PTHR43369:SF2">
    <property type="entry name" value="PHOSPHORIBOSYLGLYCINAMIDE FORMYLTRANSFERASE"/>
    <property type="match status" value="1"/>
</dbReference>
<dbReference type="HAMAP" id="MF_01930">
    <property type="entry name" value="PurN"/>
    <property type="match status" value="1"/>
</dbReference>
<keyword evidence="3 6" id="KW-0658">Purine biosynthesis</keyword>
<dbReference type="EMBL" id="PFPK01000015">
    <property type="protein sequence ID" value="PIZ95330.1"/>
    <property type="molecule type" value="Genomic_DNA"/>
</dbReference>
<dbReference type="InterPro" id="IPR001555">
    <property type="entry name" value="GART_AS"/>
</dbReference>
<feature type="active site" description="Proton donor" evidence="6">
    <location>
        <position position="109"/>
    </location>
</feature>
<accession>A0A2M7V951</accession>
<dbReference type="EC" id="2.1.2.2" evidence="6"/>
<dbReference type="PANTHER" id="PTHR43369">
    <property type="entry name" value="PHOSPHORIBOSYLGLYCINAMIDE FORMYLTRANSFERASE"/>
    <property type="match status" value="1"/>
</dbReference>
<evidence type="ECO:0000256" key="1">
    <source>
        <dbReference type="ARBA" id="ARBA00005054"/>
    </source>
</evidence>
<protein>
    <recommendedName>
        <fullName evidence="6">Phosphoribosylglycinamide formyltransferase</fullName>
        <ecNumber evidence="6">2.1.2.2</ecNumber>
    </recommendedName>
    <alternativeName>
        <fullName evidence="6">5'-phosphoribosylglycinamide transformylase</fullName>
    </alternativeName>
    <alternativeName>
        <fullName evidence="6">GAR transformylase</fullName>
        <shortName evidence="6">GART</shortName>
    </alternativeName>
</protein>
<reference evidence="9" key="1">
    <citation type="submission" date="2017-09" db="EMBL/GenBank/DDBJ databases">
        <title>Depth-based differentiation of microbial function through sediment-hosted aquifers and enrichment of novel symbionts in the deep terrestrial subsurface.</title>
        <authorList>
            <person name="Probst A.J."/>
            <person name="Ladd B."/>
            <person name="Jarett J.K."/>
            <person name="Geller-Mcgrath D.E."/>
            <person name="Sieber C.M.K."/>
            <person name="Emerson J.B."/>
            <person name="Anantharaman K."/>
            <person name="Thomas B.C."/>
            <person name="Malmstrom R."/>
            <person name="Stieglmeier M."/>
            <person name="Klingl A."/>
            <person name="Woyke T."/>
            <person name="Ryan C.M."/>
            <person name="Banfield J.F."/>
        </authorList>
    </citation>
    <scope>NUCLEOTIDE SEQUENCE [LARGE SCALE GENOMIC DNA]</scope>
</reference>
<keyword evidence="2 6" id="KW-0808">Transferase</keyword>
<feature type="binding site" evidence="6">
    <location>
        <position position="107"/>
    </location>
    <ligand>
        <name>(6R)-10-formyltetrahydrofolate</name>
        <dbReference type="ChEBI" id="CHEBI:195366"/>
    </ligand>
</feature>
<dbReference type="InterPro" id="IPR004607">
    <property type="entry name" value="GART"/>
</dbReference>
<evidence type="ECO:0000259" key="7">
    <source>
        <dbReference type="Pfam" id="PF00551"/>
    </source>
</evidence>
<dbReference type="CDD" id="cd08645">
    <property type="entry name" value="FMT_core_GART"/>
    <property type="match status" value="1"/>
</dbReference>
<evidence type="ECO:0000256" key="6">
    <source>
        <dbReference type="HAMAP-Rule" id="MF_01930"/>
    </source>
</evidence>
<comment type="similarity">
    <text evidence="4 6">Belongs to the GART family.</text>
</comment>
<evidence type="ECO:0000313" key="8">
    <source>
        <dbReference type="EMBL" id="PIZ95330.1"/>
    </source>
</evidence>
<dbReference type="GO" id="GO:0005737">
    <property type="term" value="C:cytoplasm"/>
    <property type="evidence" value="ECO:0007669"/>
    <property type="project" value="TreeGrafter"/>
</dbReference>
<name>A0A2M7V951_9BACT</name>
<feature type="binding site" evidence="6">
    <location>
        <begin position="90"/>
        <end position="93"/>
    </location>
    <ligand>
        <name>(6R)-10-formyltetrahydrofolate</name>
        <dbReference type="ChEBI" id="CHEBI:195366"/>
    </ligand>
</feature>
<feature type="site" description="Raises pKa of active site His" evidence="6">
    <location>
        <position position="148"/>
    </location>
</feature>
<dbReference type="UniPathway" id="UPA00074">
    <property type="reaction ID" value="UER00126"/>
</dbReference>
<dbReference type="InterPro" id="IPR002376">
    <property type="entry name" value="Formyl_transf_N"/>
</dbReference>
<dbReference type="Proteomes" id="UP000228568">
    <property type="component" value="Unassembled WGS sequence"/>
</dbReference>
<evidence type="ECO:0000256" key="5">
    <source>
        <dbReference type="ARBA" id="ARBA00047664"/>
    </source>
</evidence>
<comment type="catalytic activity">
    <reaction evidence="5 6">
        <text>N(1)-(5-phospho-beta-D-ribosyl)glycinamide + (6R)-10-formyltetrahydrofolate = N(2)-formyl-N(1)-(5-phospho-beta-D-ribosyl)glycinamide + (6S)-5,6,7,8-tetrahydrofolate + H(+)</text>
        <dbReference type="Rhea" id="RHEA:15053"/>
        <dbReference type="ChEBI" id="CHEBI:15378"/>
        <dbReference type="ChEBI" id="CHEBI:57453"/>
        <dbReference type="ChEBI" id="CHEBI:143788"/>
        <dbReference type="ChEBI" id="CHEBI:147286"/>
        <dbReference type="ChEBI" id="CHEBI:195366"/>
        <dbReference type="EC" id="2.1.2.2"/>
    </reaction>
</comment>
<dbReference type="AlphaFoldDB" id="A0A2M7V951"/>
<evidence type="ECO:0000256" key="3">
    <source>
        <dbReference type="ARBA" id="ARBA00022755"/>
    </source>
</evidence>
<dbReference type="Gene3D" id="3.40.50.170">
    <property type="entry name" value="Formyl transferase, N-terminal domain"/>
    <property type="match status" value="1"/>
</dbReference>
<dbReference type="SUPFAM" id="SSF53328">
    <property type="entry name" value="Formyltransferase"/>
    <property type="match status" value="1"/>
</dbReference>
<dbReference type="Pfam" id="PF00551">
    <property type="entry name" value="Formyl_trans_N"/>
    <property type="match status" value="1"/>
</dbReference>
<comment type="function">
    <text evidence="6">Catalyzes the transfer of a formyl group from 10-formyltetrahydrofolate to 5-phospho-ribosyl-glycinamide (GAR), producing 5-phospho-ribosyl-N-formylglycinamide (FGAR) and tetrahydrofolate.</text>
</comment>
<evidence type="ECO:0000256" key="4">
    <source>
        <dbReference type="ARBA" id="ARBA00038440"/>
    </source>
</evidence>
<feature type="domain" description="Formyl transferase N-terminal" evidence="7">
    <location>
        <begin position="4"/>
        <end position="185"/>
    </location>
</feature>
<dbReference type="PROSITE" id="PS00373">
    <property type="entry name" value="GART"/>
    <property type="match status" value="1"/>
</dbReference>
<organism evidence="8 9">
    <name type="scientific">Candidatus Magasanikbacteria bacterium CG_4_10_14_0_2_um_filter_37_12</name>
    <dbReference type="NCBI Taxonomy" id="1974637"/>
    <lineage>
        <taxon>Bacteria</taxon>
        <taxon>Candidatus Magasanikiibacteriota</taxon>
    </lineage>
</organism>
<dbReference type="NCBIfam" id="TIGR00639">
    <property type="entry name" value="PurN"/>
    <property type="match status" value="1"/>
</dbReference>
<dbReference type="GO" id="GO:0006189">
    <property type="term" value="P:'de novo' IMP biosynthetic process"/>
    <property type="evidence" value="ECO:0007669"/>
    <property type="project" value="UniProtKB-UniRule"/>
</dbReference>
<dbReference type="GO" id="GO:0004644">
    <property type="term" value="F:phosphoribosylglycinamide formyltransferase activity"/>
    <property type="evidence" value="ECO:0007669"/>
    <property type="project" value="UniProtKB-UniRule"/>
</dbReference>
<gene>
    <name evidence="6 8" type="primary">purN</name>
    <name evidence="8" type="ORF">COX81_01050</name>
</gene>
<evidence type="ECO:0000256" key="2">
    <source>
        <dbReference type="ARBA" id="ARBA00022679"/>
    </source>
</evidence>
<comment type="caution">
    <text evidence="6">Lacks conserved residue(s) required for the propagation of feature annotation.</text>
</comment>